<feature type="transmembrane region" description="Helical" evidence="1">
    <location>
        <begin position="125"/>
        <end position="143"/>
    </location>
</feature>
<accession>A0A7Y0K9N9</accession>
<gene>
    <name evidence="2" type="ORF">HHU08_12055</name>
</gene>
<feature type="transmembrane region" description="Helical" evidence="1">
    <location>
        <begin position="64"/>
        <end position="85"/>
    </location>
</feature>
<keyword evidence="3" id="KW-1185">Reference proteome</keyword>
<evidence type="ECO:0000313" key="3">
    <source>
        <dbReference type="Proteomes" id="UP000588491"/>
    </source>
</evidence>
<dbReference type="Proteomes" id="UP000588491">
    <property type="component" value="Unassembled WGS sequence"/>
</dbReference>
<keyword evidence="1" id="KW-1133">Transmembrane helix</keyword>
<feature type="transmembrane region" description="Helical" evidence="1">
    <location>
        <begin position="91"/>
        <end position="113"/>
    </location>
</feature>
<protein>
    <submittedName>
        <fullName evidence="2">Uncharacterized protein</fullName>
    </submittedName>
</protein>
<comment type="caution">
    <text evidence="2">The sequence shown here is derived from an EMBL/GenBank/DDBJ whole genome shotgun (WGS) entry which is preliminary data.</text>
</comment>
<feature type="transmembrane region" description="Helical" evidence="1">
    <location>
        <begin position="34"/>
        <end position="52"/>
    </location>
</feature>
<dbReference type="EMBL" id="JABBPK010000001">
    <property type="protein sequence ID" value="NMO77730.1"/>
    <property type="molecule type" value="Genomic_DNA"/>
</dbReference>
<evidence type="ECO:0000313" key="2">
    <source>
        <dbReference type="EMBL" id="NMO77730.1"/>
    </source>
</evidence>
<dbReference type="RefSeq" id="WP_169188553.1">
    <property type="nucleotide sequence ID" value="NZ_JABBPK010000001.1"/>
</dbReference>
<organism evidence="2 3">
    <name type="scientific">Niallia alba</name>
    <dbReference type="NCBI Taxonomy" id="2729105"/>
    <lineage>
        <taxon>Bacteria</taxon>
        <taxon>Bacillati</taxon>
        <taxon>Bacillota</taxon>
        <taxon>Bacilli</taxon>
        <taxon>Bacillales</taxon>
        <taxon>Bacillaceae</taxon>
        <taxon>Niallia</taxon>
    </lineage>
</organism>
<sequence length="192" mass="22737">MSVKEYWKEINKASDKVSSLINSYWHEHSNWNNWQFWIILIFLIVPLIVLLVKLDKNKTLQILFFGYTVHMLWTYTELTLIRMGYMDHHYFILPFLPQAIGITSSFLPVSFMLLYQYCVKYDKNFLLWTSVLSAIIAFVLVSIEKQIGFLALLKGFNSFHIFLLDVAITMLAYGLTNFFITFYKQDKSRTRA</sequence>
<dbReference type="AlphaFoldDB" id="A0A7Y0K9N9"/>
<keyword evidence="1" id="KW-0812">Transmembrane</keyword>
<reference evidence="2 3" key="1">
    <citation type="submission" date="2020-04" db="EMBL/GenBank/DDBJ databases">
        <title>Bacillus sp. UniB3 isolated from commercial digestive syrup.</title>
        <authorList>
            <person name="Thorat V."/>
            <person name="Kirdat K."/>
            <person name="Tiwarekar B."/>
            <person name="Yadav A."/>
        </authorList>
    </citation>
    <scope>NUCLEOTIDE SEQUENCE [LARGE SCALE GENOMIC DNA]</scope>
    <source>
        <strain evidence="2 3">UniB3</strain>
    </source>
</reference>
<keyword evidence="1" id="KW-0472">Membrane</keyword>
<name>A0A7Y0K9N9_9BACI</name>
<feature type="transmembrane region" description="Helical" evidence="1">
    <location>
        <begin position="159"/>
        <end position="183"/>
    </location>
</feature>
<proteinExistence type="predicted"/>
<evidence type="ECO:0000256" key="1">
    <source>
        <dbReference type="SAM" id="Phobius"/>
    </source>
</evidence>